<evidence type="ECO:0000256" key="3">
    <source>
        <dbReference type="ARBA" id="ARBA00022989"/>
    </source>
</evidence>
<feature type="transmembrane region" description="Helical" evidence="6">
    <location>
        <begin position="47"/>
        <end position="66"/>
    </location>
</feature>
<reference evidence="8" key="1">
    <citation type="submission" date="2024-06" db="EMBL/GenBank/DDBJ databases">
        <title>Draft Genome Sequence of Deinococcus sonorensis Type Strain KR-87, a Biofilm Producing Representative of the Genus Deinococcus.</title>
        <authorList>
            <person name="Boren L.S."/>
            <person name="Grosso R.A."/>
            <person name="Hugenberg-Cox A.N."/>
            <person name="Hill J.T.E."/>
            <person name="Albert C.M."/>
            <person name="Tuohy J.M."/>
        </authorList>
    </citation>
    <scope>NUCLEOTIDE SEQUENCE</scope>
    <source>
        <strain evidence="8">KR-87</strain>
    </source>
</reference>
<evidence type="ECO:0000256" key="2">
    <source>
        <dbReference type="ARBA" id="ARBA00022692"/>
    </source>
</evidence>
<evidence type="ECO:0000259" key="7">
    <source>
        <dbReference type="Pfam" id="PF13515"/>
    </source>
</evidence>
<dbReference type="AlphaFoldDB" id="A0AAU7UBJ9"/>
<evidence type="ECO:0000256" key="1">
    <source>
        <dbReference type="ARBA" id="ARBA00004141"/>
    </source>
</evidence>
<dbReference type="PANTHER" id="PTHR47804">
    <property type="entry name" value="60S RIBOSOMAL PROTEIN L19"/>
    <property type="match status" value="1"/>
</dbReference>
<feature type="transmembrane region" description="Helical" evidence="6">
    <location>
        <begin position="144"/>
        <end position="165"/>
    </location>
</feature>
<proteinExistence type="predicted"/>
<dbReference type="Pfam" id="PF13515">
    <property type="entry name" value="FUSC_2"/>
    <property type="match status" value="1"/>
</dbReference>
<dbReference type="KEGG" id="dsc:ABOD76_07445"/>
<sequence>MLNRRTLILRAALRLNWTQFRPWLAFRSALGVAIPILLGAATGHPTWGVVAALGALMAGMASFHGAYRARARLMLTVSAAMALAAGLGTVLAEQFLLPVLAVALMSLVLARYTATAVGANTVIIQAFTMQTLLLGFPNPGLGPFGTAGLVLAGGLIQTLLLVMVWPASPRRAERNAVAAAYDSLARFVASLASGSGSRLPGVLPFQNARVILADAHRLGARREHLTLLQALRQGEGLHAALVGFAQADALVRQTGAVGEAQANAALKLLEDLLGTVVQQLRAGHPPGLPPNRLNDFERAVVAMEDQLPETSRAAHQAYAHWTRIMLLHLQFLRPSGAPAAGTGSERLAPVQVPSPALRPVLQGHLVRFTGAMTLATLAERLLHIPNGFWIPLTVCLVLRPEFSVTVHRGVTRIAGTGVGVVLAMSIMLVLHPAGLALSGLLIMAAWLSYALFLTNYAVFSAAITVYIILSLSAAGLSGPVADLSAQRLLATLLGGVIAMGSYLVWPTWHAPHLWDVLLEAVKAQQGYAEGLARWMGGTVAEPVEEQRGHARRWRLRADELLQSALVEPHWAGTLPRPLAQQLLTRLNANAAELLAIQAQVEAGAVLRPDKLHNELTGCLGETAELHATLGQYSPGPTQDGQAGSMGTQPPG</sequence>
<feature type="transmembrane region" description="Helical" evidence="6">
    <location>
        <begin position="488"/>
        <end position="508"/>
    </location>
</feature>
<keyword evidence="2 6" id="KW-0812">Transmembrane</keyword>
<evidence type="ECO:0000256" key="5">
    <source>
        <dbReference type="SAM" id="MobiDB-lite"/>
    </source>
</evidence>
<dbReference type="PANTHER" id="PTHR47804:SF3">
    <property type="entry name" value="PROTEIN BRE4"/>
    <property type="match status" value="1"/>
</dbReference>
<feature type="transmembrane region" description="Helical" evidence="6">
    <location>
        <begin position="73"/>
        <end position="91"/>
    </location>
</feature>
<feature type="domain" description="Integral membrane bound transporter" evidence="7">
    <location>
        <begin position="374"/>
        <end position="499"/>
    </location>
</feature>
<feature type="transmembrane region" description="Helical" evidence="6">
    <location>
        <begin position="418"/>
        <end position="447"/>
    </location>
</feature>
<feature type="region of interest" description="Disordered" evidence="5">
    <location>
        <begin position="629"/>
        <end position="651"/>
    </location>
</feature>
<evidence type="ECO:0000256" key="4">
    <source>
        <dbReference type="ARBA" id="ARBA00023136"/>
    </source>
</evidence>
<name>A0AAU7UBJ9_9DEIO</name>
<dbReference type="InterPro" id="IPR049453">
    <property type="entry name" value="Memb_transporter_dom"/>
</dbReference>
<keyword evidence="3 6" id="KW-1133">Transmembrane helix</keyword>
<dbReference type="InterPro" id="IPR052430">
    <property type="entry name" value="IVT-Associated"/>
</dbReference>
<protein>
    <submittedName>
        <fullName evidence="8">FUSC family protein</fullName>
    </submittedName>
</protein>
<dbReference type="EMBL" id="CP158299">
    <property type="protein sequence ID" value="XBV86127.1"/>
    <property type="molecule type" value="Genomic_DNA"/>
</dbReference>
<gene>
    <name evidence="8" type="ORF">ABOD76_07445</name>
</gene>
<organism evidence="8">
    <name type="scientific">Deinococcus sonorensis KR-87</name>
    <dbReference type="NCBI Taxonomy" id="694439"/>
    <lineage>
        <taxon>Bacteria</taxon>
        <taxon>Thermotogati</taxon>
        <taxon>Deinococcota</taxon>
        <taxon>Deinococci</taxon>
        <taxon>Deinococcales</taxon>
        <taxon>Deinococcaceae</taxon>
        <taxon>Deinococcus</taxon>
    </lineage>
</organism>
<feature type="compositionally biased region" description="Polar residues" evidence="5">
    <location>
        <begin position="630"/>
        <end position="651"/>
    </location>
</feature>
<dbReference type="GO" id="GO:0016020">
    <property type="term" value="C:membrane"/>
    <property type="evidence" value="ECO:0007669"/>
    <property type="project" value="UniProtKB-SubCell"/>
</dbReference>
<comment type="subcellular location">
    <subcellularLocation>
        <location evidence="1">Membrane</location>
        <topology evidence="1">Multi-pass membrane protein</topology>
    </subcellularLocation>
</comment>
<accession>A0AAU7UBJ9</accession>
<evidence type="ECO:0000256" key="6">
    <source>
        <dbReference type="SAM" id="Phobius"/>
    </source>
</evidence>
<dbReference type="RefSeq" id="WP_350244179.1">
    <property type="nucleotide sequence ID" value="NZ_CP158299.1"/>
</dbReference>
<keyword evidence="4 6" id="KW-0472">Membrane</keyword>
<feature type="transmembrane region" description="Helical" evidence="6">
    <location>
        <begin position="20"/>
        <end position="41"/>
    </location>
</feature>
<feature type="transmembrane region" description="Helical" evidence="6">
    <location>
        <begin position="453"/>
        <end position="476"/>
    </location>
</feature>
<evidence type="ECO:0000313" key="8">
    <source>
        <dbReference type="EMBL" id="XBV86127.1"/>
    </source>
</evidence>